<dbReference type="EMBL" id="QJKJ01011949">
    <property type="protein sequence ID" value="RDX69827.1"/>
    <property type="molecule type" value="Genomic_DNA"/>
</dbReference>
<reference evidence="1" key="1">
    <citation type="submission" date="2018-05" db="EMBL/GenBank/DDBJ databases">
        <title>Draft genome of Mucuna pruriens seed.</title>
        <authorList>
            <person name="Nnadi N.E."/>
            <person name="Vos R."/>
            <person name="Hasami M.H."/>
            <person name="Devisetty U.K."/>
            <person name="Aguiy J.C."/>
        </authorList>
    </citation>
    <scope>NUCLEOTIDE SEQUENCE [LARGE SCALE GENOMIC DNA]</scope>
    <source>
        <strain evidence="1">JCA_2017</strain>
    </source>
</reference>
<protein>
    <submittedName>
        <fullName evidence="1">Uncharacterized protein</fullName>
    </submittedName>
</protein>
<name>A0A371EUV2_MUCPR</name>
<evidence type="ECO:0000313" key="2">
    <source>
        <dbReference type="Proteomes" id="UP000257109"/>
    </source>
</evidence>
<evidence type="ECO:0000313" key="1">
    <source>
        <dbReference type="EMBL" id="RDX69827.1"/>
    </source>
</evidence>
<feature type="non-terminal residue" evidence="1">
    <location>
        <position position="1"/>
    </location>
</feature>
<keyword evidence="2" id="KW-1185">Reference proteome</keyword>
<dbReference type="AlphaFoldDB" id="A0A371EUV2"/>
<sequence>GDNLSKKKSRVRFSIEKDTFLIQLWLNVSNSAIMGFVECYKQALERKVEAQRMISLWTHMIFILKMKVRNSNLNMLGDF</sequence>
<organism evidence="1 2">
    <name type="scientific">Mucuna pruriens</name>
    <name type="common">Velvet bean</name>
    <name type="synonym">Dolichos pruriens</name>
    <dbReference type="NCBI Taxonomy" id="157652"/>
    <lineage>
        <taxon>Eukaryota</taxon>
        <taxon>Viridiplantae</taxon>
        <taxon>Streptophyta</taxon>
        <taxon>Embryophyta</taxon>
        <taxon>Tracheophyta</taxon>
        <taxon>Spermatophyta</taxon>
        <taxon>Magnoliopsida</taxon>
        <taxon>eudicotyledons</taxon>
        <taxon>Gunneridae</taxon>
        <taxon>Pentapetalae</taxon>
        <taxon>rosids</taxon>
        <taxon>fabids</taxon>
        <taxon>Fabales</taxon>
        <taxon>Fabaceae</taxon>
        <taxon>Papilionoideae</taxon>
        <taxon>50 kb inversion clade</taxon>
        <taxon>NPAAA clade</taxon>
        <taxon>indigoferoid/millettioid clade</taxon>
        <taxon>Phaseoleae</taxon>
        <taxon>Mucuna</taxon>
    </lineage>
</organism>
<dbReference type="Proteomes" id="UP000257109">
    <property type="component" value="Unassembled WGS sequence"/>
</dbReference>
<accession>A0A371EUV2</accession>
<proteinExistence type="predicted"/>
<gene>
    <name evidence="1" type="ORF">CR513_51010</name>
</gene>
<comment type="caution">
    <text evidence="1">The sequence shown here is derived from an EMBL/GenBank/DDBJ whole genome shotgun (WGS) entry which is preliminary data.</text>
</comment>